<dbReference type="AlphaFoldDB" id="A0A0E3UND7"/>
<dbReference type="GO" id="GO:0016787">
    <property type="term" value="F:hydrolase activity"/>
    <property type="evidence" value="ECO:0007669"/>
    <property type="project" value="UniProtKB-UniRule"/>
</dbReference>
<dbReference type="GO" id="GO:0016042">
    <property type="term" value="P:lipid catabolic process"/>
    <property type="evidence" value="ECO:0007669"/>
    <property type="project" value="UniProtKB-UniRule"/>
</dbReference>
<dbReference type="PATRIC" id="fig|314722.6.peg.1927"/>
<dbReference type="SUPFAM" id="SSF52151">
    <property type="entry name" value="FabD/lysophospholipase-like"/>
    <property type="match status" value="1"/>
</dbReference>
<feature type="region of interest" description="Disordered" evidence="3">
    <location>
        <begin position="615"/>
        <end position="650"/>
    </location>
</feature>
<feature type="short sequence motif" description="GXSXG" evidence="2">
    <location>
        <begin position="41"/>
        <end position="45"/>
    </location>
</feature>
<evidence type="ECO:0000256" key="1">
    <source>
        <dbReference type="ARBA" id="ARBA00023098"/>
    </source>
</evidence>
<feature type="domain" description="PNPLA" evidence="5">
    <location>
        <begin position="11"/>
        <end position="417"/>
    </location>
</feature>
<accession>A0A0E3UND7</accession>
<protein>
    <submittedName>
        <fullName evidence="6">RpoH suppressor</fullName>
    </submittedName>
</protein>
<organism evidence="6 7">
    <name type="scientific">Pseudoxanthomonas suwonensis</name>
    <dbReference type="NCBI Taxonomy" id="314722"/>
    <lineage>
        <taxon>Bacteria</taxon>
        <taxon>Pseudomonadati</taxon>
        <taxon>Pseudomonadota</taxon>
        <taxon>Gammaproteobacteria</taxon>
        <taxon>Lysobacterales</taxon>
        <taxon>Lysobacteraceae</taxon>
        <taxon>Pseudoxanthomonas</taxon>
    </lineage>
</organism>
<dbReference type="Gene3D" id="3.40.1090.10">
    <property type="entry name" value="Cytosolic phospholipase A2 catalytic domain"/>
    <property type="match status" value="2"/>
</dbReference>
<reference evidence="6 7" key="1">
    <citation type="journal article" date="2015" name="Genome Announc.">
        <title>Complete Genome Sequence of Pseudoxanthomonas suwonensis Strain J1, a Cellulose-Degrading Bacterium Isolated from Leaf- and Wood-Enriched Soil.</title>
        <authorList>
            <person name="Hou L."/>
            <person name="Jiang J."/>
            <person name="Xu Z."/>
            <person name="Zhou Y."/>
            <person name="Leung F.C."/>
        </authorList>
    </citation>
    <scope>NUCLEOTIDE SEQUENCE [LARGE SCALE GENOMIC DNA]</scope>
    <source>
        <strain evidence="6 7">J1</strain>
    </source>
</reference>
<evidence type="ECO:0000313" key="7">
    <source>
        <dbReference type="Proteomes" id="UP000033067"/>
    </source>
</evidence>
<dbReference type="PROSITE" id="PS51635">
    <property type="entry name" value="PNPLA"/>
    <property type="match status" value="1"/>
</dbReference>
<comment type="caution">
    <text evidence="2">Lacks conserved residue(s) required for the propagation of feature annotation.</text>
</comment>
<gene>
    <name evidence="6" type="ORF">WQ53_09005</name>
</gene>
<sequence length="650" mass="71154">MGAHPEKYCDLVMKGGVTSGIVYPNAVLELAKSYRFKSIGGTSAGAIAAAVTAAAAVGDRRQEAGEKLGPDAGFNGMANVARQLSSKGFIYCLFQPANGATNAFRLVVLLAGHAKSWRKLLGVLVAVVAIAPLEFLAILAALCTVGYWIEGWGGAKAAMLPALLCAYGGAATLAVARTARVARRNLLGLCSGLSGRRAWPWRRRPLALTEWLHQTLQALAGKPEGEPLTFGDLWSAPRYGNEPESGFSINLQVITTGVSHREPRTLPFANKNFWFREGEFRRLFPASVVEWMIRAEEGAPLVVDGEIYHRLPEGDRFPVLVATRMSLSFPLLISAVPLHEPAMWARRPDTATSERGEDVVDEDAEAQGEGANEHSVLGTMEGLASGGRRRTSDVTAMRICWFSDGGISSNFPIHLFDAGLPLWPTFAINLRYPPPDPDMRWETDGEVPLEELEAAVFLPESNNQGWKHAHHPIASEWAPKEVAGFLFGIVGTMQNWRDLLQSRAPGHRDRIVHVSLQGTEGGMNLDMPAPVLERIAKKGAIAGRRFAAFSFENHYWVRWRNLSAAVQNYTVEFADNTTPERWLPPYAAACGSPLRDEESPSYAFKSEAAARRARDMHKKLHKQGKQWKKGVDLSKGAPNPAPQLRITPTF</sequence>
<feature type="active site" description="Proton acceptor" evidence="2">
    <location>
        <position position="404"/>
    </location>
</feature>
<dbReference type="InterPro" id="IPR016035">
    <property type="entry name" value="Acyl_Trfase/lysoPLipase"/>
</dbReference>
<evidence type="ECO:0000313" key="6">
    <source>
        <dbReference type="EMBL" id="AKC86870.1"/>
    </source>
</evidence>
<keyword evidence="4" id="KW-0472">Membrane</keyword>
<keyword evidence="1 2" id="KW-0443">Lipid metabolism</keyword>
<dbReference type="Pfam" id="PF01734">
    <property type="entry name" value="Patatin"/>
    <property type="match status" value="1"/>
</dbReference>
<name>A0A0E3UND7_9GAMM</name>
<keyword evidence="7" id="KW-1185">Reference proteome</keyword>
<feature type="transmembrane region" description="Helical" evidence="4">
    <location>
        <begin position="155"/>
        <end position="176"/>
    </location>
</feature>
<dbReference type="Proteomes" id="UP000033067">
    <property type="component" value="Chromosome"/>
</dbReference>
<dbReference type="InterPro" id="IPR002641">
    <property type="entry name" value="PNPLA_dom"/>
</dbReference>
<proteinExistence type="predicted"/>
<keyword evidence="4" id="KW-1133">Transmembrane helix</keyword>
<evidence type="ECO:0000259" key="5">
    <source>
        <dbReference type="PROSITE" id="PS51635"/>
    </source>
</evidence>
<dbReference type="KEGG" id="psuw:WQ53_09005"/>
<dbReference type="RefSeq" id="WP_052631851.1">
    <property type="nucleotide sequence ID" value="NZ_CP011144.1"/>
</dbReference>
<dbReference type="OrthoDB" id="9770965at2"/>
<dbReference type="EMBL" id="CP011144">
    <property type="protein sequence ID" value="AKC86870.1"/>
    <property type="molecule type" value="Genomic_DNA"/>
</dbReference>
<keyword evidence="4" id="KW-0812">Transmembrane</keyword>
<evidence type="ECO:0000256" key="3">
    <source>
        <dbReference type="SAM" id="MobiDB-lite"/>
    </source>
</evidence>
<evidence type="ECO:0000256" key="4">
    <source>
        <dbReference type="SAM" id="Phobius"/>
    </source>
</evidence>
<feature type="active site" description="Nucleophile" evidence="2">
    <location>
        <position position="43"/>
    </location>
</feature>
<feature type="compositionally biased region" description="Basic residues" evidence="3">
    <location>
        <begin position="615"/>
        <end position="628"/>
    </location>
</feature>
<feature type="short sequence motif" description="DGA/G" evidence="2">
    <location>
        <begin position="404"/>
        <end position="406"/>
    </location>
</feature>
<keyword evidence="2" id="KW-0378">Hydrolase</keyword>
<keyword evidence="2" id="KW-0442">Lipid degradation</keyword>
<evidence type="ECO:0000256" key="2">
    <source>
        <dbReference type="PROSITE-ProRule" id="PRU01161"/>
    </source>
</evidence>
<feature type="transmembrane region" description="Helical" evidence="4">
    <location>
        <begin position="120"/>
        <end position="149"/>
    </location>
</feature>